<evidence type="ECO:0000256" key="4">
    <source>
        <dbReference type="ARBA" id="ARBA00022833"/>
    </source>
</evidence>
<evidence type="ECO:0000313" key="7">
    <source>
        <dbReference type="Proteomes" id="UP001268089"/>
    </source>
</evidence>
<evidence type="ECO:0000256" key="3">
    <source>
        <dbReference type="ARBA" id="ARBA00022801"/>
    </source>
</evidence>
<dbReference type="EC" id="3.5.3.13" evidence="6"/>
<dbReference type="NCBIfam" id="TIGR02022">
    <property type="entry name" value="hutF"/>
    <property type="match status" value="1"/>
</dbReference>
<dbReference type="NCBIfam" id="NF006681">
    <property type="entry name" value="PRK09229.1-2"/>
    <property type="match status" value="1"/>
</dbReference>
<dbReference type="PANTHER" id="PTHR11271:SF48">
    <property type="entry name" value="AMIDOHYDROLASE-RELATED DOMAIN-CONTAINING PROTEIN"/>
    <property type="match status" value="1"/>
</dbReference>
<dbReference type="InterPro" id="IPR006680">
    <property type="entry name" value="Amidohydro-rel"/>
</dbReference>
<comment type="cofactor">
    <cofactor evidence="1">
        <name>Zn(2+)</name>
        <dbReference type="ChEBI" id="CHEBI:29105"/>
    </cofactor>
</comment>
<dbReference type="NCBIfam" id="NF006684">
    <property type="entry name" value="PRK09229.1-5"/>
    <property type="match status" value="1"/>
</dbReference>
<dbReference type="Gene3D" id="3.20.20.140">
    <property type="entry name" value="Metal-dependent hydrolases"/>
    <property type="match status" value="1"/>
</dbReference>
<accession>A0ABU1ZTI8</accession>
<keyword evidence="3 6" id="KW-0378">Hydrolase</keyword>
<proteinExistence type="predicted"/>
<feature type="domain" description="Amidohydrolase-related" evidence="5">
    <location>
        <begin position="52"/>
        <end position="431"/>
    </location>
</feature>
<keyword evidence="4" id="KW-0862">Zinc</keyword>
<dbReference type="SUPFAM" id="SSF51338">
    <property type="entry name" value="Composite domain of metallo-dependent hydrolases"/>
    <property type="match status" value="1"/>
</dbReference>
<evidence type="ECO:0000313" key="6">
    <source>
        <dbReference type="EMBL" id="MDR7308863.1"/>
    </source>
</evidence>
<name>A0ABU1ZTI8_9BURK</name>
<dbReference type="EMBL" id="JAVDXO010000015">
    <property type="protein sequence ID" value="MDR7308863.1"/>
    <property type="molecule type" value="Genomic_DNA"/>
</dbReference>
<organism evidence="6 7">
    <name type="scientific">Rhodoferax saidenbachensis</name>
    <dbReference type="NCBI Taxonomy" id="1484693"/>
    <lineage>
        <taxon>Bacteria</taxon>
        <taxon>Pseudomonadati</taxon>
        <taxon>Pseudomonadota</taxon>
        <taxon>Betaproteobacteria</taxon>
        <taxon>Burkholderiales</taxon>
        <taxon>Comamonadaceae</taxon>
        <taxon>Rhodoferax</taxon>
    </lineage>
</organism>
<keyword evidence="7" id="KW-1185">Reference proteome</keyword>
<dbReference type="PANTHER" id="PTHR11271">
    <property type="entry name" value="GUANINE DEAMINASE"/>
    <property type="match status" value="1"/>
</dbReference>
<gene>
    <name evidence="6" type="ORF">J2X15_004186</name>
</gene>
<dbReference type="Pfam" id="PF01979">
    <property type="entry name" value="Amidohydro_1"/>
    <property type="match status" value="1"/>
</dbReference>
<sequence>MSEQLLWATQAWINGRWETNVCLAVDAQGHWADITPNIPTPPTHATVLPGPVLPGLVNAHSHAFQRAFAGLAERRESAADDFWSWRDRMYGVALRITPAQLRAVAAQLYVELLQGGYTQICEFHYLHHQPDGQPYADAATMAWAVADAAADAGLGLTVLPVLYERAGFAQPALRPDQRRFAGTPDFIARLQAAVQTNGRPLVNAGVAIHSLRAASAESIDALLAQVGEADMPIHIHVAEQMQEVRDCLAATGQRPIAWLGQRWHMDARWQLVHATHTEQTEIDSVARSGAGIVICPSTEGNLGDGFADLPAWLAAGVPMAVGSDSHVSRQWAEELRWLEYGQRLRLQQRNVAAAPTQQPATAARLFDAALQAGGPAAGQRLWGLTRGARADALVLDVQTPGLLGVPASHQLDALVFATNTSALSQVWVAGRKLVHAGRHVEQDRIARAFEATMQALWGHHQDCCH</sequence>
<protein>
    <submittedName>
        <fullName evidence="6">Formimidoylglutamate deiminase</fullName>
        <ecNumber evidence="6">3.5.3.13</ecNumber>
    </submittedName>
</protein>
<dbReference type="InterPro" id="IPR010252">
    <property type="entry name" value="HutF"/>
</dbReference>
<dbReference type="SUPFAM" id="SSF51556">
    <property type="entry name" value="Metallo-dependent hydrolases"/>
    <property type="match status" value="1"/>
</dbReference>
<evidence type="ECO:0000256" key="1">
    <source>
        <dbReference type="ARBA" id="ARBA00001947"/>
    </source>
</evidence>
<dbReference type="InterPro" id="IPR032466">
    <property type="entry name" value="Metal_Hydrolase"/>
</dbReference>
<comment type="caution">
    <text evidence="6">The sequence shown here is derived from an EMBL/GenBank/DDBJ whole genome shotgun (WGS) entry which is preliminary data.</text>
</comment>
<evidence type="ECO:0000256" key="2">
    <source>
        <dbReference type="ARBA" id="ARBA00022723"/>
    </source>
</evidence>
<dbReference type="Proteomes" id="UP001268089">
    <property type="component" value="Unassembled WGS sequence"/>
</dbReference>
<evidence type="ECO:0000259" key="5">
    <source>
        <dbReference type="Pfam" id="PF01979"/>
    </source>
</evidence>
<dbReference type="InterPro" id="IPR051607">
    <property type="entry name" value="Metallo-dep_hydrolases"/>
</dbReference>
<reference evidence="6 7" key="1">
    <citation type="submission" date="2023-07" db="EMBL/GenBank/DDBJ databases">
        <title>Sorghum-associated microbial communities from plants grown in Nebraska, USA.</title>
        <authorList>
            <person name="Schachtman D."/>
        </authorList>
    </citation>
    <scope>NUCLEOTIDE SEQUENCE [LARGE SCALE GENOMIC DNA]</scope>
    <source>
        <strain evidence="6 7">BE308</strain>
    </source>
</reference>
<dbReference type="Gene3D" id="2.30.40.10">
    <property type="entry name" value="Urease, subunit C, domain 1"/>
    <property type="match status" value="1"/>
</dbReference>
<dbReference type="RefSeq" id="WP_310346824.1">
    <property type="nucleotide sequence ID" value="NZ_JAVDXO010000015.1"/>
</dbReference>
<dbReference type="InterPro" id="IPR011059">
    <property type="entry name" value="Metal-dep_hydrolase_composite"/>
</dbReference>
<keyword evidence="2" id="KW-0479">Metal-binding</keyword>
<dbReference type="GO" id="GO:0050416">
    <property type="term" value="F:formimidoylglutamate deiminase activity"/>
    <property type="evidence" value="ECO:0007669"/>
    <property type="project" value="UniProtKB-EC"/>
</dbReference>